<dbReference type="Proteomes" id="UP000219452">
    <property type="component" value="Unassembled WGS sequence"/>
</dbReference>
<gene>
    <name evidence="2" type="ORF">SAMN06269250_1675</name>
</gene>
<sequence length="46" mass="5417">MLIELNYDNPASGRAARYGFLHPRRWLPTLLALVTLLFLLLFFHVF</sequence>
<proteinExistence type="predicted"/>
<feature type="transmembrane region" description="Helical" evidence="1">
    <location>
        <begin position="26"/>
        <end position="45"/>
    </location>
</feature>
<keyword evidence="1" id="KW-0472">Membrane</keyword>
<organism evidence="2 3">
    <name type="scientific">Spirosoma fluviale</name>
    <dbReference type="NCBI Taxonomy" id="1597977"/>
    <lineage>
        <taxon>Bacteria</taxon>
        <taxon>Pseudomonadati</taxon>
        <taxon>Bacteroidota</taxon>
        <taxon>Cytophagia</taxon>
        <taxon>Cytophagales</taxon>
        <taxon>Cytophagaceae</taxon>
        <taxon>Spirosoma</taxon>
    </lineage>
</organism>
<dbReference type="EMBL" id="OCNH01000001">
    <property type="protein sequence ID" value="SOD81104.1"/>
    <property type="molecule type" value="Genomic_DNA"/>
</dbReference>
<keyword evidence="1" id="KW-0812">Transmembrane</keyword>
<protein>
    <submittedName>
        <fullName evidence="2">Uncharacterized protein</fullName>
    </submittedName>
</protein>
<evidence type="ECO:0000313" key="2">
    <source>
        <dbReference type="EMBL" id="SOD81104.1"/>
    </source>
</evidence>
<keyword evidence="3" id="KW-1185">Reference proteome</keyword>
<evidence type="ECO:0000313" key="3">
    <source>
        <dbReference type="Proteomes" id="UP000219452"/>
    </source>
</evidence>
<evidence type="ECO:0000256" key="1">
    <source>
        <dbReference type="SAM" id="Phobius"/>
    </source>
</evidence>
<dbReference type="AlphaFoldDB" id="A0A286FE52"/>
<accession>A0A286FE52</accession>
<keyword evidence="1" id="KW-1133">Transmembrane helix</keyword>
<reference evidence="3" key="1">
    <citation type="submission" date="2017-09" db="EMBL/GenBank/DDBJ databases">
        <authorList>
            <person name="Varghese N."/>
            <person name="Submissions S."/>
        </authorList>
    </citation>
    <scope>NUCLEOTIDE SEQUENCE [LARGE SCALE GENOMIC DNA]</scope>
    <source>
        <strain evidence="3">DSM 29961</strain>
    </source>
</reference>
<name>A0A286FE52_9BACT</name>
<dbReference type="RefSeq" id="WP_179830140.1">
    <property type="nucleotide sequence ID" value="NZ_OCNH01000001.1"/>
</dbReference>